<feature type="region of interest" description="Disordered" evidence="1">
    <location>
        <begin position="153"/>
        <end position="201"/>
    </location>
</feature>
<reference evidence="3 4" key="1">
    <citation type="submission" date="2018-03" db="EMBL/GenBank/DDBJ databases">
        <title>Genomic Encyclopedia of Archaeal and Bacterial Type Strains, Phase II (KMG-II): from individual species to whole genera.</title>
        <authorList>
            <person name="Goeker M."/>
        </authorList>
    </citation>
    <scope>NUCLEOTIDE SEQUENCE [LARGE SCALE GENOMIC DNA]</scope>
    <source>
        <strain evidence="3 4">DSM 29318</strain>
    </source>
</reference>
<dbReference type="AlphaFoldDB" id="A0A2T0X3T6"/>
<comment type="caution">
    <text evidence="3">The sequence shown here is derived from an EMBL/GenBank/DDBJ whole genome shotgun (WGS) entry which is preliminary data.</text>
</comment>
<evidence type="ECO:0000256" key="1">
    <source>
        <dbReference type="SAM" id="MobiDB-lite"/>
    </source>
</evidence>
<keyword evidence="4" id="KW-1185">Reference proteome</keyword>
<dbReference type="Proteomes" id="UP000238801">
    <property type="component" value="Unassembled WGS sequence"/>
</dbReference>
<feature type="transmembrane region" description="Helical" evidence="2">
    <location>
        <begin position="17"/>
        <end position="38"/>
    </location>
</feature>
<protein>
    <submittedName>
        <fullName evidence="3">Uncharacterized protein</fullName>
    </submittedName>
</protein>
<keyword evidence="2" id="KW-1133">Transmembrane helix</keyword>
<accession>A0A2T0X3T6</accession>
<evidence type="ECO:0000256" key="2">
    <source>
        <dbReference type="SAM" id="Phobius"/>
    </source>
</evidence>
<feature type="region of interest" description="Disordered" evidence="1">
    <location>
        <begin position="53"/>
        <end position="141"/>
    </location>
</feature>
<name>A0A2T0X3T6_9RHOB</name>
<organism evidence="3 4">
    <name type="scientific">Hasllibacter halocynthiae</name>
    <dbReference type="NCBI Taxonomy" id="595589"/>
    <lineage>
        <taxon>Bacteria</taxon>
        <taxon>Pseudomonadati</taxon>
        <taxon>Pseudomonadota</taxon>
        <taxon>Alphaproteobacteria</taxon>
        <taxon>Rhodobacterales</taxon>
        <taxon>Roseobacteraceae</taxon>
        <taxon>Hasllibacter</taxon>
    </lineage>
</organism>
<keyword evidence="2" id="KW-0472">Membrane</keyword>
<evidence type="ECO:0000313" key="4">
    <source>
        <dbReference type="Proteomes" id="UP000238801"/>
    </source>
</evidence>
<proteinExistence type="predicted"/>
<dbReference type="EMBL" id="PVTT01000002">
    <property type="protein sequence ID" value="PRY93577.1"/>
    <property type="molecule type" value="Genomic_DNA"/>
</dbReference>
<sequence>MAGMDLKLRRADRGMSVFWMILILGAGVFLLLTIVLLAGREAGEDLAGDGAGVPVDSAGVEETDATAPIVVGEPDPDTTYNTDDVTVRTGEDADGPDGTTEQAFSEREEGIEVEPAGVEAVGPGTDPASNEAPVEGDEAGDGEVVLIDDAEQERLEGGGDGVTVDDLDQSDIVVDPDGTTAPVVPTPSGPEGEDDDPFTAE</sequence>
<evidence type="ECO:0000313" key="3">
    <source>
        <dbReference type="EMBL" id="PRY93577.1"/>
    </source>
</evidence>
<gene>
    <name evidence="3" type="ORF">BCF33_2451</name>
</gene>
<feature type="compositionally biased region" description="Acidic residues" evidence="1">
    <location>
        <begin position="191"/>
        <end position="201"/>
    </location>
</feature>
<keyword evidence="2" id="KW-0812">Transmembrane</keyword>